<dbReference type="InterPro" id="IPR045629">
    <property type="entry name" value="DUF6232"/>
</dbReference>
<organism evidence="3 4">
    <name type="scientific">Streptomyces eurythermus</name>
    <dbReference type="NCBI Taxonomy" id="42237"/>
    <lineage>
        <taxon>Bacteria</taxon>
        <taxon>Bacillati</taxon>
        <taxon>Actinomycetota</taxon>
        <taxon>Actinomycetes</taxon>
        <taxon>Kitasatosporales</taxon>
        <taxon>Streptomycetaceae</taxon>
        <taxon>Streptomyces</taxon>
    </lineage>
</organism>
<feature type="compositionally biased region" description="Pro residues" evidence="1">
    <location>
        <begin position="9"/>
        <end position="33"/>
    </location>
</feature>
<evidence type="ECO:0000313" key="3">
    <source>
        <dbReference type="EMBL" id="MFF9883798.1"/>
    </source>
</evidence>
<evidence type="ECO:0000256" key="1">
    <source>
        <dbReference type="SAM" id="MobiDB-lite"/>
    </source>
</evidence>
<evidence type="ECO:0000313" key="4">
    <source>
        <dbReference type="Proteomes" id="UP001603418"/>
    </source>
</evidence>
<keyword evidence="2" id="KW-0472">Membrane</keyword>
<evidence type="ECO:0000256" key="2">
    <source>
        <dbReference type="SAM" id="Phobius"/>
    </source>
</evidence>
<reference evidence="3 4" key="1">
    <citation type="submission" date="2024-10" db="EMBL/GenBank/DDBJ databases">
        <title>The Natural Products Discovery Center: Release of the First 8490 Sequenced Strains for Exploring Actinobacteria Biosynthetic Diversity.</title>
        <authorList>
            <person name="Kalkreuter E."/>
            <person name="Kautsar S.A."/>
            <person name="Yang D."/>
            <person name="Bader C.D."/>
            <person name="Teijaro C.N."/>
            <person name="Fluegel L."/>
            <person name="Davis C.M."/>
            <person name="Simpson J.R."/>
            <person name="Lauterbach L."/>
            <person name="Steele A.D."/>
            <person name="Gui C."/>
            <person name="Meng S."/>
            <person name="Li G."/>
            <person name="Viehrig K."/>
            <person name="Ye F."/>
            <person name="Su P."/>
            <person name="Kiefer A.F."/>
            <person name="Nichols A."/>
            <person name="Cepeda A.J."/>
            <person name="Yan W."/>
            <person name="Fan B."/>
            <person name="Jiang Y."/>
            <person name="Adhikari A."/>
            <person name="Zheng C.-J."/>
            <person name="Schuster L."/>
            <person name="Cowan T.M."/>
            <person name="Smanski M.J."/>
            <person name="Chevrette M.G."/>
            <person name="De Carvalho L.P.S."/>
            <person name="Shen B."/>
        </authorList>
    </citation>
    <scope>NUCLEOTIDE SEQUENCE [LARGE SCALE GENOMIC DNA]</scope>
    <source>
        <strain evidence="3 4">NPDC013366</strain>
    </source>
</reference>
<feature type="transmembrane region" description="Helical" evidence="2">
    <location>
        <begin position="83"/>
        <end position="102"/>
    </location>
</feature>
<keyword evidence="2" id="KW-1133">Transmembrane helix</keyword>
<sequence length="206" mass="21444">MNDTNGLGAPPPGRPPGPPPAPPSAPPPQPSAPPSGQTGGALVLRVSRRMLWAGSAAFPLHNITMVEAFMYRPSRLAALVRCLKWLVGALLVYLAYVALNAMDNGGGGDADNPALLVVLCIAALAVPVKDLFAPPKPVLSVQVSSGTALVVTLPSLEELRQIADRIAYAIDHPEAEFTAVVHQYNTNNYGPVANLNGGQGNTGFKL</sequence>
<name>A0ABW6YYT5_9ACTN</name>
<accession>A0ABW6YYT5</accession>
<dbReference type="Pfam" id="PF19744">
    <property type="entry name" value="DUF6232"/>
    <property type="match status" value="1"/>
</dbReference>
<dbReference type="Proteomes" id="UP001603418">
    <property type="component" value="Unassembled WGS sequence"/>
</dbReference>
<dbReference type="RefSeq" id="WP_244405618.1">
    <property type="nucleotide sequence ID" value="NZ_JBEYZS010000027.1"/>
</dbReference>
<dbReference type="EMBL" id="JBICBM010000008">
    <property type="protein sequence ID" value="MFF9883798.1"/>
    <property type="molecule type" value="Genomic_DNA"/>
</dbReference>
<keyword evidence="2" id="KW-0812">Transmembrane</keyword>
<protein>
    <submittedName>
        <fullName evidence="3">DUF6232 family protein</fullName>
    </submittedName>
</protein>
<proteinExistence type="predicted"/>
<feature type="region of interest" description="Disordered" evidence="1">
    <location>
        <begin position="1"/>
        <end position="39"/>
    </location>
</feature>
<keyword evidence="4" id="KW-1185">Reference proteome</keyword>
<gene>
    <name evidence="3" type="ORF">ACF1HC_19665</name>
</gene>
<comment type="caution">
    <text evidence="3">The sequence shown here is derived from an EMBL/GenBank/DDBJ whole genome shotgun (WGS) entry which is preliminary data.</text>
</comment>
<feature type="transmembrane region" description="Helical" evidence="2">
    <location>
        <begin position="114"/>
        <end position="132"/>
    </location>
</feature>